<proteinExistence type="predicted"/>
<dbReference type="InterPro" id="IPR029060">
    <property type="entry name" value="PIN-like_dom_sf"/>
</dbReference>
<name>A0A1I8FC67_9PLAT</name>
<organism evidence="2 3">
    <name type="scientific">Macrostomum lignano</name>
    <dbReference type="NCBI Taxonomy" id="282301"/>
    <lineage>
        <taxon>Eukaryota</taxon>
        <taxon>Metazoa</taxon>
        <taxon>Spiralia</taxon>
        <taxon>Lophotrochozoa</taxon>
        <taxon>Platyhelminthes</taxon>
        <taxon>Rhabditophora</taxon>
        <taxon>Macrostomorpha</taxon>
        <taxon>Macrostomida</taxon>
        <taxon>Macrostomidae</taxon>
        <taxon>Macrostomum</taxon>
    </lineage>
</organism>
<sequence length="312" mass="35459">MKSGELAKRQENRDEAEKALERAQEVEDAEEAERMSKRLVKVTKQHAAECQATSHPDGRALASGAVEAEGAVRESWCAAAVACFAAPKTWTRLTFGVTGSVRAPANIRESQEDADSKSSDWTRRCRRMSMTQEQFVDTVHPAWLRLLRLGSRRRGEKGRWSFCESMAISTMCSSILDKDKYQTRTPNLFSLRLRTPDLSKTQTRSLGARGMQYQEARRYSLSGRLHLATPSAEVGRARRRRPLKFQLKSERNLTRQPSPQRAKRLLKLSRQQFRSALIRSSRIAARRPAVLLPAAQESEVRWPKLARPGRKK</sequence>
<dbReference type="AlphaFoldDB" id="A0A1I8FC67"/>
<dbReference type="SUPFAM" id="SSF88723">
    <property type="entry name" value="PIN domain-like"/>
    <property type="match status" value="1"/>
</dbReference>
<dbReference type="WBParaSite" id="maker-unitig_28974-snap-gene-0.1-mRNA-1">
    <property type="protein sequence ID" value="maker-unitig_28974-snap-gene-0.1-mRNA-1"/>
    <property type="gene ID" value="maker-unitig_28974-snap-gene-0.1"/>
</dbReference>
<accession>A0A1I8FC67</accession>
<feature type="compositionally biased region" description="Basic and acidic residues" evidence="1">
    <location>
        <begin position="1"/>
        <end position="25"/>
    </location>
</feature>
<evidence type="ECO:0000313" key="3">
    <source>
        <dbReference type="WBParaSite" id="maker-unitig_28974-snap-gene-0.1-mRNA-1"/>
    </source>
</evidence>
<evidence type="ECO:0000313" key="2">
    <source>
        <dbReference type="Proteomes" id="UP000095280"/>
    </source>
</evidence>
<reference evidence="3" key="1">
    <citation type="submission" date="2016-11" db="UniProtKB">
        <authorList>
            <consortium name="WormBaseParasite"/>
        </authorList>
    </citation>
    <scope>IDENTIFICATION</scope>
</reference>
<evidence type="ECO:0000256" key="1">
    <source>
        <dbReference type="SAM" id="MobiDB-lite"/>
    </source>
</evidence>
<protein>
    <submittedName>
        <fullName evidence="3">40S ribosomal protein S6</fullName>
    </submittedName>
</protein>
<keyword evidence="2" id="KW-1185">Reference proteome</keyword>
<dbReference type="Proteomes" id="UP000095280">
    <property type="component" value="Unplaced"/>
</dbReference>
<dbReference type="Gene3D" id="3.40.50.1010">
    <property type="entry name" value="5'-nuclease"/>
    <property type="match status" value="1"/>
</dbReference>
<feature type="region of interest" description="Disordered" evidence="1">
    <location>
        <begin position="1"/>
        <end position="34"/>
    </location>
</feature>